<evidence type="ECO:0000313" key="1">
    <source>
        <dbReference type="EMBL" id="QHT06724.1"/>
    </source>
</evidence>
<dbReference type="AlphaFoldDB" id="A0A6C0CSQ1"/>
<name>A0A6C0CSQ1_9ZZZZ</name>
<dbReference type="EMBL" id="MN739474">
    <property type="protein sequence ID" value="QHT06724.1"/>
    <property type="molecule type" value="Genomic_DNA"/>
</dbReference>
<protein>
    <submittedName>
        <fullName evidence="1">Uncharacterized protein</fullName>
    </submittedName>
</protein>
<proteinExistence type="predicted"/>
<sequence>MDILNNRTFFRRLCAVQDGDTYKQRRIKQMRVVMNELKQSVTTCTGCDRHVFPRRALNQTRENFLFNRAYLLSMGVCLLCFCKRLPVR</sequence>
<accession>A0A6C0CSQ1</accession>
<reference evidence="1" key="1">
    <citation type="journal article" date="2020" name="Nature">
        <title>Giant virus diversity and host interactions through global metagenomics.</title>
        <authorList>
            <person name="Schulz F."/>
            <person name="Roux S."/>
            <person name="Paez-Espino D."/>
            <person name="Jungbluth S."/>
            <person name="Walsh D.A."/>
            <person name="Denef V.J."/>
            <person name="McMahon K.D."/>
            <person name="Konstantinidis K.T."/>
            <person name="Eloe-Fadrosh E.A."/>
            <person name="Kyrpides N.C."/>
            <person name="Woyke T."/>
        </authorList>
    </citation>
    <scope>NUCLEOTIDE SEQUENCE</scope>
    <source>
        <strain evidence="1">GVMAG-M-3300021473-15</strain>
    </source>
</reference>
<organism evidence="1">
    <name type="scientific">viral metagenome</name>
    <dbReference type="NCBI Taxonomy" id="1070528"/>
    <lineage>
        <taxon>unclassified sequences</taxon>
        <taxon>metagenomes</taxon>
        <taxon>organismal metagenomes</taxon>
    </lineage>
</organism>